<dbReference type="CDD" id="cd12148">
    <property type="entry name" value="fungal_TF_MHR"/>
    <property type="match status" value="1"/>
</dbReference>
<proteinExistence type="predicted"/>
<evidence type="ECO:0000313" key="1">
    <source>
        <dbReference type="EMBL" id="KAL2848888.1"/>
    </source>
</evidence>
<evidence type="ECO:0000313" key="2">
    <source>
        <dbReference type="Proteomes" id="UP001610446"/>
    </source>
</evidence>
<reference evidence="1 2" key="1">
    <citation type="submission" date="2024-07" db="EMBL/GenBank/DDBJ databases">
        <title>Section-level genome sequencing and comparative genomics of Aspergillus sections Usti and Cavernicolus.</title>
        <authorList>
            <consortium name="Lawrence Berkeley National Laboratory"/>
            <person name="Nybo J.L."/>
            <person name="Vesth T.C."/>
            <person name="Theobald S."/>
            <person name="Frisvad J.C."/>
            <person name="Larsen T.O."/>
            <person name="Kjaerboelling I."/>
            <person name="Rothschild-Mancinelli K."/>
            <person name="Lyhne E.K."/>
            <person name="Kogle M.E."/>
            <person name="Barry K."/>
            <person name="Clum A."/>
            <person name="Na H."/>
            <person name="Ledsgaard L."/>
            <person name="Lin J."/>
            <person name="Lipzen A."/>
            <person name="Kuo A."/>
            <person name="Riley R."/>
            <person name="Mondo S."/>
            <person name="Labutti K."/>
            <person name="Haridas S."/>
            <person name="Pangalinan J."/>
            <person name="Salamov A.A."/>
            <person name="Simmons B.A."/>
            <person name="Magnuson J.K."/>
            <person name="Chen J."/>
            <person name="Drula E."/>
            <person name="Henrissat B."/>
            <person name="Wiebenga A."/>
            <person name="Lubbers R.J."/>
            <person name="Gomes A.C."/>
            <person name="Makela M.R."/>
            <person name="Stajich J."/>
            <person name="Grigoriev I.V."/>
            <person name="Mortensen U.H."/>
            <person name="De Vries R.P."/>
            <person name="Baker S.E."/>
            <person name="Andersen M.R."/>
        </authorList>
    </citation>
    <scope>NUCLEOTIDE SEQUENCE [LARGE SCALE GENOMIC DNA]</scope>
    <source>
        <strain evidence="1 2">CBS 123904</strain>
    </source>
</reference>
<name>A0ABR4K9C1_9EURO</name>
<accession>A0ABR4K9C1</accession>
<protein>
    <recommendedName>
        <fullName evidence="3">Transcription factor domain-containing protein</fullName>
    </recommendedName>
</protein>
<organism evidence="1 2">
    <name type="scientific">Aspergillus pseudoustus</name>
    <dbReference type="NCBI Taxonomy" id="1810923"/>
    <lineage>
        <taxon>Eukaryota</taxon>
        <taxon>Fungi</taxon>
        <taxon>Dikarya</taxon>
        <taxon>Ascomycota</taxon>
        <taxon>Pezizomycotina</taxon>
        <taxon>Eurotiomycetes</taxon>
        <taxon>Eurotiomycetidae</taxon>
        <taxon>Eurotiales</taxon>
        <taxon>Aspergillaceae</taxon>
        <taxon>Aspergillus</taxon>
        <taxon>Aspergillus subgen. Nidulantes</taxon>
    </lineage>
</organism>
<dbReference type="Proteomes" id="UP001610446">
    <property type="component" value="Unassembled WGS sequence"/>
</dbReference>
<evidence type="ECO:0008006" key="3">
    <source>
        <dbReference type="Google" id="ProtNLM"/>
    </source>
</evidence>
<gene>
    <name evidence="1" type="ORF">BJY01DRAFT_246112</name>
</gene>
<keyword evidence="2" id="KW-1185">Reference proteome</keyword>
<comment type="caution">
    <text evidence="1">The sequence shown here is derived from an EMBL/GenBank/DDBJ whole genome shotgun (WGS) entry which is preliminary data.</text>
</comment>
<sequence>MAATIALCIRDATNMHHRLLESESLRFIVDYGPVCDEITCPDSMDFPPNKVPASTLAARCINGACPYFLRIMMQSILFPIDKRSASSLNSTFATASAVSTNSENRCCTSSMRLGHPLAPLVPLAALWAVDADNLYALAWALFPHVAATSSIGSMQVLLLHICNRPSHQSRLALISSGQVLYNIHWSKWGIASALCGIAVRVDQAVRLHHALPHDFGLEHGQPKLGKRLWPVALILDAHLSMSQGRTLGCQQAQWDLELLANLHVSVLHWPLSEILWWHGSLVLIQQRLNMSFSSIATNGERFLHLQELDAKMIGWKEELPAEFQPEQQAILDSNAYI</sequence>
<dbReference type="EMBL" id="JBFXLU010000046">
    <property type="protein sequence ID" value="KAL2848888.1"/>
    <property type="molecule type" value="Genomic_DNA"/>
</dbReference>